<evidence type="ECO:0000313" key="3">
    <source>
        <dbReference type="Proteomes" id="UP000054359"/>
    </source>
</evidence>
<gene>
    <name evidence="2" type="ORF">X975_12405</name>
</gene>
<evidence type="ECO:0000313" key="2">
    <source>
        <dbReference type="EMBL" id="KFM59182.1"/>
    </source>
</evidence>
<dbReference type="EMBL" id="KK113036">
    <property type="protein sequence ID" value="KFM59182.1"/>
    <property type="molecule type" value="Genomic_DNA"/>
</dbReference>
<evidence type="ECO:0000259" key="1">
    <source>
        <dbReference type="PROSITE" id="PS50879"/>
    </source>
</evidence>
<protein>
    <recommendedName>
        <fullName evidence="1">RNase H type-1 domain-containing protein</fullName>
    </recommendedName>
</protein>
<proteinExistence type="predicted"/>
<dbReference type="OrthoDB" id="6429785at2759"/>
<sequence length="144" mass="16749">MAHRISFQWILAHCGIMENEKAGILAKKGTFTMQYINRPLLFHITKLFVNLTLKKILKQDMIQCAMDKSWRILGEETTLTPSFPRKTAVALFRRLSGYDCLRDHLYRIGVVDSPNCIFMTPNCIALSQYEDIVKKYWRACELMA</sequence>
<dbReference type="GO" id="GO:0003676">
    <property type="term" value="F:nucleic acid binding"/>
    <property type="evidence" value="ECO:0007669"/>
    <property type="project" value="InterPro"/>
</dbReference>
<dbReference type="AlphaFoldDB" id="A0A087T243"/>
<dbReference type="GO" id="GO:0004523">
    <property type="term" value="F:RNA-DNA hybrid ribonuclease activity"/>
    <property type="evidence" value="ECO:0007669"/>
    <property type="project" value="InterPro"/>
</dbReference>
<dbReference type="InterPro" id="IPR002156">
    <property type="entry name" value="RNaseH_domain"/>
</dbReference>
<name>A0A087T243_STEMI</name>
<dbReference type="OMA" id="WRACELM"/>
<keyword evidence="3" id="KW-1185">Reference proteome</keyword>
<reference evidence="2 3" key="1">
    <citation type="submission" date="2013-11" db="EMBL/GenBank/DDBJ databases">
        <title>Genome sequencing of Stegodyphus mimosarum.</title>
        <authorList>
            <person name="Bechsgaard J."/>
        </authorList>
    </citation>
    <scope>NUCLEOTIDE SEQUENCE [LARGE SCALE GENOMIC DNA]</scope>
</reference>
<feature type="domain" description="RNase H type-1" evidence="1">
    <location>
        <begin position="1"/>
        <end position="31"/>
    </location>
</feature>
<accession>A0A087T243</accession>
<organism evidence="2 3">
    <name type="scientific">Stegodyphus mimosarum</name>
    <name type="common">African social velvet spider</name>
    <dbReference type="NCBI Taxonomy" id="407821"/>
    <lineage>
        <taxon>Eukaryota</taxon>
        <taxon>Metazoa</taxon>
        <taxon>Ecdysozoa</taxon>
        <taxon>Arthropoda</taxon>
        <taxon>Chelicerata</taxon>
        <taxon>Arachnida</taxon>
        <taxon>Araneae</taxon>
        <taxon>Araneomorphae</taxon>
        <taxon>Entelegynae</taxon>
        <taxon>Eresoidea</taxon>
        <taxon>Eresidae</taxon>
        <taxon>Stegodyphus</taxon>
    </lineage>
</organism>
<feature type="non-terminal residue" evidence="2">
    <location>
        <position position="144"/>
    </location>
</feature>
<dbReference type="PROSITE" id="PS50879">
    <property type="entry name" value="RNASE_H_1"/>
    <property type="match status" value="1"/>
</dbReference>
<dbReference type="Proteomes" id="UP000054359">
    <property type="component" value="Unassembled WGS sequence"/>
</dbReference>
<dbReference type="STRING" id="407821.A0A087T243"/>